<keyword evidence="2" id="KW-1185">Reference proteome</keyword>
<comment type="caution">
    <text evidence="1">The sequence shown here is derived from an EMBL/GenBank/DDBJ whole genome shotgun (WGS) entry which is preliminary data.</text>
</comment>
<accession>A0A835XT75</accession>
<evidence type="ECO:0000313" key="1">
    <source>
        <dbReference type="EMBL" id="KAG2488558.1"/>
    </source>
</evidence>
<organism evidence="1 2">
    <name type="scientific">Edaphochlamys debaryana</name>
    <dbReference type="NCBI Taxonomy" id="47281"/>
    <lineage>
        <taxon>Eukaryota</taxon>
        <taxon>Viridiplantae</taxon>
        <taxon>Chlorophyta</taxon>
        <taxon>core chlorophytes</taxon>
        <taxon>Chlorophyceae</taxon>
        <taxon>CS clade</taxon>
        <taxon>Chlamydomonadales</taxon>
        <taxon>Chlamydomonadales incertae sedis</taxon>
        <taxon>Edaphochlamys</taxon>
    </lineage>
</organism>
<name>A0A835XT75_9CHLO</name>
<dbReference type="Proteomes" id="UP000612055">
    <property type="component" value="Unassembled WGS sequence"/>
</dbReference>
<dbReference type="AlphaFoldDB" id="A0A835XT75"/>
<protein>
    <submittedName>
        <fullName evidence="1">Uncharacterized protein</fullName>
    </submittedName>
</protein>
<evidence type="ECO:0000313" key="2">
    <source>
        <dbReference type="Proteomes" id="UP000612055"/>
    </source>
</evidence>
<gene>
    <name evidence="1" type="ORF">HYH03_012877</name>
</gene>
<reference evidence="1" key="1">
    <citation type="journal article" date="2020" name="bioRxiv">
        <title>Comparative genomics of Chlamydomonas.</title>
        <authorList>
            <person name="Craig R.J."/>
            <person name="Hasan A.R."/>
            <person name="Ness R.W."/>
            <person name="Keightley P.D."/>
        </authorList>
    </citation>
    <scope>NUCLEOTIDE SEQUENCE</scope>
    <source>
        <strain evidence="1">CCAP 11/70</strain>
    </source>
</reference>
<sequence>MTTIVFRNSPLTPGEILRDAGRDDSFRCSLAALTEHFPSGTLASRAREAVNRATGERAPREVELHLASEPDALRAALHAYTTGSLQGAQLPASADLDWIQTEVIQKYGIPLGVAALLERPPKASRVGNGGGARAVGVGSALDAGLLRIYFAAKAEPAAKDIIAMLSLDVAAIMDSALFIVSSIAPEVPESYEWKYRHGWSHEQDDDDYDFDVPAPDEAAPKELFVSRIAGAGKPLSVVKQGFGFEGAFGVYWVVDPCGRSLHANLLSGALPRATLQAVAAAVVKLQPSLKASVESFKAEGEAPSGLEAHTALLLRVSWPSAF</sequence>
<dbReference type="EMBL" id="JAEHOE010000082">
    <property type="protein sequence ID" value="KAG2488558.1"/>
    <property type="molecule type" value="Genomic_DNA"/>
</dbReference>
<proteinExistence type="predicted"/>